<gene>
    <name evidence="1" type="ORF">CYPRO_3315</name>
</gene>
<dbReference type="AlphaFoldDB" id="A0A345UPZ6"/>
<dbReference type="PANTHER" id="PTHR38733">
    <property type="entry name" value="PROTEIN MCRC"/>
    <property type="match status" value="1"/>
</dbReference>
<name>A0A345UPZ6_9BACT</name>
<dbReference type="KEGG" id="cprv:CYPRO_3315"/>
<dbReference type="EMBL" id="CP027806">
    <property type="protein sequence ID" value="AXJ02548.1"/>
    <property type="molecule type" value="Genomic_DNA"/>
</dbReference>
<organism evidence="1 2">
    <name type="scientific">Cyclonatronum proteinivorum</name>
    <dbReference type="NCBI Taxonomy" id="1457365"/>
    <lineage>
        <taxon>Bacteria</taxon>
        <taxon>Pseudomonadati</taxon>
        <taxon>Balneolota</taxon>
        <taxon>Balneolia</taxon>
        <taxon>Balneolales</taxon>
        <taxon>Cyclonatronaceae</taxon>
        <taxon>Cyclonatronum</taxon>
    </lineage>
</organism>
<dbReference type="PANTHER" id="PTHR38733:SF1">
    <property type="entry name" value="TYPE IV METHYL-DIRECTED RESTRICTION ENZYME ECOKMCRBC"/>
    <property type="match status" value="1"/>
</dbReference>
<keyword evidence="2" id="KW-1185">Reference proteome</keyword>
<dbReference type="Proteomes" id="UP000254808">
    <property type="component" value="Chromosome"/>
</dbReference>
<dbReference type="InterPro" id="IPR019292">
    <property type="entry name" value="McrC"/>
</dbReference>
<dbReference type="OrthoDB" id="307209at2"/>
<reference evidence="1 2" key="1">
    <citation type="submission" date="2018-03" db="EMBL/GenBank/DDBJ databases">
        <title>Phenotypic and genomic properties of Cyclonatronum proteinivorum gen. nov., sp. nov., a haloalkaliphilic bacteroidete from soda lakes possessing Na+-translocating rhodopsin.</title>
        <authorList>
            <person name="Toshchakov S.V."/>
            <person name="Korzhenkov A."/>
            <person name="Samarov N.I."/>
            <person name="Kublanov I.V."/>
            <person name="Muntyan M.S."/>
            <person name="Sorokin D.Y."/>
        </authorList>
    </citation>
    <scope>NUCLEOTIDE SEQUENCE [LARGE SCALE GENOMIC DNA]</scope>
    <source>
        <strain evidence="1 2">Omega</strain>
    </source>
</reference>
<protein>
    <submittedName>
        <fullName evidence="1">5-methylcytosine-specific restriction enzyme subunit McrC</fullName>
    </submittedName>
</protein>
<accession>A0A345UPZ6</accession>
<proteinExistence type="predicted"/>
<dbReference type="Pfam" id="PF10117">
    <property type="entry name" value="McrBC"/>
    <property type="match status" value="1"/>
</dbReference>
<evidence type="ECO:0000313" key="2">
    <source>
        <dbReference type="Proteomes" id="UP000254808"/>
    </source>
</evidence>
<sequence length="417" mass="48186">MGRENIITVFEHDRLLVREGSPLTKNTFEQLVLYHGANGTPYFSLLHKGVKFNQFVGVIQVGGTTIEVLPKPDRAGADKIVWRNVLISMLRTVTGIEAGVTSKSSLRLNRNSIFDLYIELFLNECERITHQGLSKKYRKVTENQTALRGRLHMPGQIRDNLIHKERFHAAYSTYDHNHILNQVLKETLRVLSLITIRTDLRSRVMRQQLCFDEVSDQRITEEKLRRIRLNRQTERYAEALAIARLILLNYHPDISKGNNHILALMFDMNQLWELFVVKVLKHHLSQRYRVMAQQSRVFWRSAQSRKRLKPDIILDPLDEQSGRIIIDTKWKTPTDSGPSDNDLRQIYAYNQLFGSSHGILLYPGSNTRVTGRFQTEKGQSCCTMLKVNVTDQSGNLLKGDVIGESLRMVMGCYTHNW</sequence>
<evidence type="ECO:0000313" key="1">
    <source>
        <dbReference type="EMBL" id="AXJ02548.1"/>
    </source>
</evidence>
<dbReference type="REBASE" id="264899">
    <property type="entry name" value="BbaOmMcrBCP"/>
</dbReference>